<dbReference type="Proteomes" id="UP001498771">
    <property type="component" value="Unassembled WGS sequence"/>
</dbReference>
<evidence type="ECO:0000256" key="2">
    <source>
        <dbReference type="ARBA" id="ARBA00022737"/>
    </source>
</evidence>
<dbReference type="RefSeq" id="XP_064766354.1">
    <property type="nucleotide sequence ID" value="XM_064913431.1"/>
</dbReference>
<dbReference type="SMART" id="SM00320">
    <property type="entry name" value="WD40"/>
    <property type="match status" value="3"/>
</dbReference>
<dbReference type="SUPFAM" id="SSF50978">
    <property type="entry name" value="WD40 repeat-like"/>
    <property type="match status" value="1"/>
</dbReference>
<dbReference type="PANTHER" id="PTHR19848">
    <property type="entry name" value="WD40 REPEAT PROTEIN"/>
    <property type="match status" value="1"/>
</dbReference>
<dbReference type="InterPro" id="IPR019775">
    <property type="entry name" value="WD40_repeat_CS"/>
</dbReference>
<protein>
    <submittedName>
        <fullName evidence="4">WD40-repeat-containing domain protein</fullName>
    </submittedName>
</protein>
<proteinExistence type="predicted"/>
<keyword evidence="2" id="KW-0677">Repeat</keyword>
<evidence type="ECO:0000313" key="5">
    <source>
        <dbReference type="Proteomes" id="UP001498771"/>
    </source>
</evidence>
<dbReference type="InterPro" id="IPR015943">
    <property type="entry name" value="WD40/YVTN_repeat-like_dom_sf"/>
</dbReference>
<dbReference type="Pfam" id="PF00400">
    <property type="entry name" value="WD40"/>
    <property type="match status" value="2"/>
</dbReference>
<keyword evidence="5" id="KW-1185">Reference proteome</keyword>
<keyword evidence="1 3" id="KW-0853">WD repeat</keyword>
<feature type="repeat" description="WD" evidence="3">
    <location>
        <begin position="324"/>
        <end position="366"/>
    </location>
</feature>
<dbReference type="InterPro" id="IPR036322">
    <property type="entry name" value="WD40_repeat_dom_sf"/>
</dbReference>
<dbReference type="EMBL" id="JBBJBU010000012">
    <property type="protein sequence ID" value="KAK7203321.1"/>
    <property type="molecule type" value="Genomic_DNA"/>
</dbReference>
<dbReference type="GeneID" id="90038943"/>
<dbReference type="PROSITE" id="PS50082">
    <property type="entry name" value="WD_REPEATS_2"/>
    <property type="match status" value="2"/>
</dbReference>
<reference evidence="4 5" key="1">
    <citation type="submission" date="2024-03" db="EMBL/GenBank/DDBJ databases">
        <title>Genome-scale model development and genomic sequencing of the oleaginous clade Lipomyces.</title>
        <authorList>
            <consortium name="Lawrence Berkeley National Laboratory"/>
            <person name="Czajka J.J."/>
            <person name="Han Y."/>
            <person name="Kim J."/>
            <person name="Mondo S.J."/>
            <person name="Hofstad B.A."/>
            <person name="Robles A."/>
            <person name="Haridas S."/>
            <person name="Riley R."/>
            <person name="LaButti K."/>
            <person name="Pangilinan J."/>
            <person name="Andreopoulos W."/>
            <person name="Lipzen A."/>
            <person name="Yan J."/>
            <person name="Wang M."/>
            <person name="Ng V."/>
            <person name="Grigoriev I.V."/>
            <person name="Spatafora J.W."/>
            <person name="Magnuson J.K."/>
            <person name="Baker S.E."/>
            <person name="Pomraning K.R."/>
        </authorList>
    </citation>
    <scope>NUCLEOTIDE SEQUENCE [LARGE SCALE GENOMIC DNA]</scope>
    <source>
        <strain evidence="4 5">Phaff 52-87</strain>
    </source>
</reference>
<dbReference type="PANTHER" id="PTHR19848:SF8">
    <property type="entry name" value="F-BOX AND WD REPEAT DOMAIN CONTAINING 7"/>
    <property type="match status" value="1"/>
</dbReference>
<comment type="caution">
    <text evidence="4">The sequence shown here is derived from an EMBL/GenBank/DDBJ whole genome shotgun (WGS) entry which is preliminary data.</text>
</comment>
<gene>
    <name evidence="4" type="ORF">BZA70DRAFT_283419</name>
</gene>
<evidence type="ECO:0000313" key="4">
    <source>
        <dbReference type="EMBL" id="KAK7203321.1"/>
    </source>
</evidence>
<evidence type="ECO:0000256" key="3">
    <source>
        <dbReference type="PROSITE-ProRule" id="PRU00221"/>
    </source>
</evidence>
<evidence type="ECO:0000256" key="1">
    <source>
        <dbReference type="ARBA" id="ARBA00022574"/>
    </source>
</evidence>
<feature type="repeat" description="WD" evidence="3">
    <location>
        <begin position="281"/>
        <end position="323"/>
    </location>
</feature>
<sequence>MSPVALLQPADDISRFQYLSDLERSNALRRGREDLSPVSSPTKKYAKLNKREESWIRELVKPPSLENLKPQLTSAQLKVPDAMQHLTAIASHPSLPFVAVGSGGREKNLYIYERGTSKGRSHLYHRQTVSLPHIYSLAWAPLGKFTSSTVIATGHRNGAVHLVSLPDSSNPYPARIIKRFNHAHADPRRIACGPGLRVSHVEFTSPVWTCVPDASLISLYGQTVHIWDLSRNDRPLLTQRVATINGLHASPFRDGILGLSGAFGIALLDVRTRTRGLLRPKIANHSESTAVKWSPYNSNWVASAHEDSKIRVWDIRASQPFAELAGHSDIINTLEWSATNPNELISGCADQTINVWDVTSTTFNYDTSKSKEKYFTKLERREDATLIPPEAVESARRRRALFTILEDPDDSAIDETAEGVKSYRQSASVIGLASVDVPSSSGGASNKEFCSISTDTTVSLHQMCARGSGMEPVKRVKSRKANAHHGFSGMIEARNMETVSRARTLL</sequence>
<dbReference type="PROSITE" id="PS50294">
    <property type="entry name" value="WD_REPEATS_REGION"/>
    <property type="match status" value="1"/>
</dbReference>
<name>A0ABR1F0E4_9ASCO</name>
<dbReference type="PROSITE" id="PS00678">
    <property type="entry name" value="WD_REPEATS_1"/>
    <property type="match status" value="2"/>
</dbReference>
<dbReference type="Gene3D" id="2.130.10.10">
    <property type="entry name" value="YVTN repeat-like/Quinoprotein amine dehydrogenase"/>
    <property type="match status" value="1"/>
</dbReference>
<accession>A0ABR1F0E4</accession>
<organism evidence="4 5">
    <name type="scientific">Myxozyma melibiosi</name>
    <dbReference type="NCBI Taxonomy" id="54550"/>
    <lineage>
        <taxon>Eukaryota</taxon>
        <taxon>Fungi</taxon>
        <taxon>Dikarya</taxon>
        <taxon>Ascomycota</taxon>
        <taxon>Saccharomycotina</taxon>
        <taxon>Lipomycetes</taxon>
        <taxon>Lipomycetales</taxon>
        <taxon>Lipomycetaceae</taxon>
        <taxon>Myxozyma</taxon>
    </lineage>
</organism>
<dbReference type="InterPro" id="IPR001680">
    <property type="entry name" value="WD40_rpt"/>
</dbReference>